<evidence type="ECO:0000256" key="1">
    <source>
        <dbReference type="SAM" id="Phobius"/>
    </source>
</evidence>
<reference evidence="2" key="2">
    <citation type="submission" date="2020-05" db="UniProtKB">
        <authorList>
            <consortium name="EnsemblMetazoa"/>
        </authorList>
    </citation>
    <scope>IDENTIFICATION</scope>
    <source>
        <strain evidence="2">A-37</strain>
    </source>
</reference>
<sequence length="325" mass="37000">MTNLDYSQTPFGETFSTVGELPWNAKVLVLVDDPYLYDGTAVVLLEQWFRHFAISYWSVTSVHGSAYLQYSLDYGNQFITVNGPLEFQGPYSYNRLSINYRVRIHAQALLTFNFIKFVLLECYLARVTSLLLVYRYEQDPETLEQFFATDIPIQMLPEHKTFIDTLAPAVSQAILNRAVLVSGLDKVSNTFAYIDSVGRATYTIALLQSLDPSTGRKLSYILPEPLATYPAAYLFARTAAPLRDCVAIHLDWMRAFGYVKLTDRMNNVLLDADMRRVLISEQLVHVEHMVPLLVFLALGWTISVVAFVGERFVYALEIIMQSREA</sequence>
<evidence type="ECO:0000313" key="3">
    <source>
        <dbReference type="Proteomes" id="UP000075883"/>
    </source>
</evidence>
<keyword evidence="1" id="KW-1133">Transmembrane helix</keyword>
<dbReference type="EMBL" id="AXCM01014779">
    <property type="status" value="NOT_ANNOTATED_CDS"/>
    <property type="molecule type" value="Genomic_DNA"/>
</dbReference>
<organism evidence="2 3">
    <name type="scientific">Anopheles culicifacies</name>
    <dbReference type="NCBI Taxonomy" id="139723"/>
    <lineage>
        <taxon>Eukaryota</taxon>
        <taxon>Metazoa</taxon>
        <taxon>Ecdysozoa</taxon>
        <taxon>Arthropoda</taxon>
        <taxon>Hexapoda</taxon>
        <taxon>Insecta</taxon>
        <taxon>Pterygota</taxon>
        <taxon>Neoptera</taxon>
        <taxon>Endopterygota</taxon>
        <taxon>Diptera</taxon>
        <taxon>Nematocera</taxon>
        <taxon>Culicoidea</taxon>
        <taxon>Culicidae</taxon>
        <taxon>Anophelinae</taxon>
        <taxon>Anopheles</taxon>
        <taxon>culicifacies species complex</taxon>
    </lineage>
</organism>
<name>A0A182MBA5_9DIPT</name>
<feature type="transmembrane region" description="Helical" evidence="1">
    <location>
        <begin position="289"/>
        <end position="313"/>
    </location>
</feature>
<keyword evidence="1" id="KW-0812">Transmembrane</keyword>
<reference evidence="3" key="1">
    <citation type="submission" date="2013-09" db="EMBL/GenBank/DDBJ databases">
        <title>The Genome Sequence of Anopheles culicifacies species A.</title>
        <authorList>
            <consortium name="The Broad Institute Genomics Platform"/>
            <person name="Neafsey D.E."/>
            <person name="Besansky N."/>
            <person name="Howell P."/>
            <person name="Walton C."/>
            <person name="Young S.K."/>
            <person name="Zeng Q."/>
            <person name="Gargeya S."/>
            <person name="Fitzgerald M."/>
            <person name="Haas B."/>
            <person name="Abouelleil A."/>
            <person name="Allen A.W."/>
            <person name="Alvarado L."/>
            <person name="Arachchi H.M."/>
            <person name="Berlin A.M."/>
            <person name="Chapman S.B."/>
            <person name="Gainer-Dewar J."/>
            <person name="Goldberg J."/>
            <person name="Griggs A."/>
            <person name="Gujja S."/>
            <person name="Hansen M."/>
            <person name="Howarth C."/>
            <person name="Imamovic A."/>
            <person name="Ireland A."/>
            <person name="Larimer J."/>
            <person name="McCowan C."/>
            <person name="Murphy C."/>
            <person name="Pearson M."/>
            <person name="Poon T.W."/>
            <person name="Priest M."/>
            <person name="Roberts A."/>
            <person name="Saif S."/>
            <person name="Shea T."/>
            <person name="Sisk P."/>
            <person name="Sykes S."/>
            <person name="Wortman J."/>
            <person name="Nusbaum C."/>
            <person name="Birren B."/>
        </authorList>
    </citation>
    <scope>NUCLEOTIDE SEQUENCE [LARGE SCALE GENOMIC DNA]</scope>
    <source>
        <strain evidence="3">A-37</strain>
    </source>
</reference>
<dbReference type="VEuPathDB" id="VectorBase:ACUA014065"/>
<keyword evidence="1" id="KW-0472">Membrane</keyword>
<proteinExistence type="predicted"/>
<keyword evidence="3" id="KW-1185">Reference proteome</keyword>
<evidence type="ECO:0000313" key="2">
    <source>
        <dbReference type="EnsemblMetazoa" id="ACUA014065-PA"/>
    </source>
</evidence>
<dbReference type="EnsemblMetazoa" id="ACUA014065-RA">
    <property type="protein sequence ID" value="ACUA014065-PA"/>
    <property type="gene ID" value="ACUA014065"/>
</dbReference>
<protein>
    <submittedName>
        <fullName evidence="2">Uncharacterized protein</fullName>
    </submittedName>
</protein>
<accession>A0A182MBA5</accession>
<dbReference type="Proteomes" id="UP000075883">
    <property type="component" value="Unassembled WGS sequence"/>
</dbReference>
<dbReference type="AlphaFoldDB" id="A0A182MBA5"/>